<comment type="caution">
    <text evidence="2">The sequence shown here is derived from an EMBL/GenBank/DDBJ whole genome shotgun (WGS) entry which is preliminary data.</text>
</comment>
<sequence length="148" mass="15805">MISVGPGRPRAVTSQLCPPPRLRTSVARLLLLTPPGPTLCSKHDWAHSPVTSSKVAPRGHSYWLPRSRPTQPLGPATPAGLPDARPIPQLCPRPIPQLCLQIYYASSDPRAGRTDGCPGPCCSWKGLSAKAHQHTSAHATIFILTPAC</sequence>
<accession>A0AAV7NLJ7</accession>
<reference evidence="2" key="1">
    <citation type="journal article" date="2022" name="bioRxiv">
        <title>Sequencing and chromosome-scale assembly of the giantPleurodeles waltlgenome.</title>
        <authorList>
            <person name="Brown T."/>
            <person name="Elewa A."/>
            <person name="Iarovenko S."/>
            <person name="Subramanian E."/>
            <person name="Araus A.J."/>
            <person name="Petzold A."/>
            <person name="Susuki M."/>
            <person name="Suzuki K.-i.T."/>
            <person name="Hayashi T."/>
            <person name="Toyoda A."/>
            <person name="Oliveira C."/>
            <person name="Osipova E."/>
            <person name="Leigh N.D."/>
            <person name="Simon A."/>
            <person name="Yun M.H."/>
        </authorList>
    </citation>
    <scope>NUCLEOTIDE SEQUENCE</scope>
    <source>
        <strain evidence="2">20211129_DDA</strain>
        <tissue evidence="2">Liver</tissue>
    </source>
</reference>
<gene>
    <name evidence="2" type="ORF">NDU88_004032</name>
</gene>
<evidence type="ECO:0000256" key="1">
    <source>
        <dbReference type="SAM" id="MobiDB-lite"/>
    </source>
</evidence>
<dbReference type="Proteomes" id="UP001066276">
    <property type="component" value="Chromosome 8"/>
</dbReference>
<evidence type="ECO:0000313" key="3">
    <source>
        <dbReference type="Proteomes" id="UP001066276"/>
    </source>
</evidence>
<feature type="region of interest" description="Disordered" evidence="1">
    <location>
        <begin position="57"/>
        <end position="81"/>
    </location>
</feature>
<dbReference type="EMBL" id="JANPWB010000012">
    <property type="protein sequence ID" value="KAJ1115810.1"/>
    <property type="molecule type" value="Genomic_DNA"/>
</dbReference>
<organism evidence="2 3">
    <name type="scientific">Pleurodeles waltl</name>
    <name type="common">Iberian ribbed newt</name>
    <dbReference type="NCBI Taxonomy" id="8319"/>
    <lineage>
        <taxon>Eukaryota</taxon>
        <taxon>Metazoa</taxon>
        <taxon>Chordata</taxon>
        <taxon>Craniata</taxon>
        <taxon>Vertebrata</taxon>
        <taxon>Euteleostomi</taxon>
        <taxon>Amphibia</taxon>
        <taxon>Batrachia</taxon>
        <taxon>Caudata</taxon>
        <taxon>Salamandroidea</taxon>
        <taxon>Salamandridae</taxon>
        <taxon>Pleurodelinae</taxon>
        <taxon>Pleurodeles</taxon>
    </lineage>
</organism>
<proteinExistence type="predicted"/>
<keyword evidence="3" id="KW-1185">Reference proteome</keyword>
<dbReference type="AlphaFoldDB" id="A0AAV7NLJ7"/>
<name>A0AAV7NLJ7_PLEWA</name>
<protein>
    <submittedName>
        <fullName evidence="2">Uncharacterized protein</fullName>
    </submittedName>
</protein>
<evidence type="ECO:0000313" key="2">
    <source>
        <dbReference type="EMBL" id="KAJ1115810.1"/>
    </source>
</evidence>